<name>A0A6J0PGI6_ELAGV</name>
<dbReference type="SUPFAM" id="SSF56784">
    <property type="entry name" value="HAD-like"/>
    <property type="match status" value="1"/>
</dbReference>
<sequence>MCLELLQVEHQDMEAISEEIDDHENEVQIVSGSLQDPSHVKQTSEHESRDNKEFSIEAAYAAWMVKHPSALNRFDQMMSTVMKKKIVVFLDYDGTLSPIVDDPNRAFMSDSMRSILKEVAQYFPTCIISGRSREKVYEFVRLSNVYYVGSHGLDIMAPNKSLNDANITFHEKTIDEKGNEVILYQPAQKYSPKIEKMFKELEEKTKEIQGAMIENNKFCISVHFRRVNKENWSVLEEQVMAITKKYSDFHITRGRKVVEIRPSIEWDKGKALEYLLDNLGFGSNGTAFPLYIGDDRTDEDAFKVLQSRGQGYPIVVSSIPKDTKASYSLRDPSDVSSFLLRLSRWKINSLDRLVS</sequence>
<evidence type="ECO:0000256" key="6">
    <source>
        <dbReference type="RuleBase" id="RU361117"/>
    </source>
</evidence>
<dbReference type="FunFam" id="3.40.50.1000:FF:000073">
    <property type="entry name" value="Trehalose 6-phosphate phosphatase"/>
    <property type="match status" value="1"/>
</dbReference>
<protein>
    <recommendedName>
        <fullName evidence="6">Trehalose 6-phosphate phosphatase</fullName>
        <ecNumber evidence="6">3.1.3.12</ecNumber>
    </recommendedName>
</protein>
<dbReference type="EC" id="3.1.3.12" evidence="6"/>
<evidence type="ECO:0000313" key="7">
    <source>
        <dbReference type="Proteomes" id="UP000504607"/>
    </source>
</evidence>
<dbReference type="NCBIfam" id="TIGR00685">
    <property type="entry name" value="T6PP"/>
    <property type="match status" value="1"/>
</dbReference>
<dbReference type="KEGG" id="egu:105041493"/>
<evidence type="ECO:0000256" key="3">
    <source>
        <dbReference type="ARBA" id="ARBA00005199"/>
    </source>
</evidence>
<dbReference type="Gene3D" id="3.40.50.1000">
    <property type="entry name" value="HAD superfamily/HAD-like"/>
    <property type="match status" value="2"/>
</dbReference>
<dbReference type="OrthoDB" id="756468at2759"/>
<keyword evidence="7" id="KW-1185">Reference proteome</keyword>
<dbReference type="Pfam" id="PF02358">
    <property type="entry name" value="Trehalose_PPase"/>
    <property type="match status" value="1"/>
</dbReference>
<proteinExistence type="inferred from homology"/>
<evidence type="ECO:0000256" key="1">
    <source>
        <dbReference type="ARBA" id="ARBA00000500"/>
    </source>
</evidence>
<comment type="similarity">
    <text evidence="4 6">Belongs to the trehalose phosphatase family.</text>
</comment>
<dbReference type="CDD" id="cd01627">
    <property type="entry name" value="HAD_TPP"/>
    <property type="match status" value="1"/>
</dbReference>
<dbReference type="PANTHER" id="PTHR43768:SF24">
    <property type="entry name" value="TREHALOSE 6-PHOSPHATE PHOSPHATASE"/>
    <property type="match status" value="1"/>
</dbReference>
<evidence type="ECO:0000313" key="8">
    <source>
        <dbReference type="RefSeq" id="XP_019704764.2"/>
    </source>
</evidence>
<dbReference type="RefSeq" id="XP_019704764.2">
    <property type="nucleotide sequence ID" value="XM_019849205.2"/>
</dbReference>
<reference evidence="8" key="1">
    <citation type="submission" date="2025-08" db="UniProtKB">
        <authorList>
            <consortium name="RefSeq"/>
        </authorList>
    </citation>
    <scope>IDENTIFICATION</scope>
</reference>
<dbReference type="InterPro" id="IPR006379">
    <property type="entry name" value="HAD-SF_hydro_IIB"/>
</dbReference>
<comment type="cofactor">
    <cofactor evidence="2 6">
        <name>a divalent metal cation</name>
        <dbReference type="ChEBI" id="CHEBI:60240"/>
    </cofactor>
</comment>
<dbReference type="AlphaFoldDB" id="A0A6J0PGI6"/>
<dbReference type="FunFam" id="3.30.70.1020:FF:000004">
    <property type="entry name" value="Trehalose 6-phosphate phosphatase"/>
    <property type="match status" value="1"/>
</dbReference>
<dbReference type="InterPro" id="IPR036412">
    <property type="entry name" value="HAD-like_sf"/>
</dbReference>
<gene>
    <name evidence="8" type="primary">LOC105041493</name>
</gene>
<dbReference type="NCBIfam" id="TIGR01484">
    <property type="entry name" value="HAD-SF-IIB"/>
    <property type="match status" value="1"/>
</dbReference>
<accession>A0A6J0PGI6</accession>
<organism evidence="7 8">
    <name type="scientific">Elaeis guineensis var. tenera</name>
    <name type="common">Oil palm</name>
    <dbReference type="NCBI Taxonomy" id="51953"/>
    <lineage>
        <taxon>Eukaryota</taxon>
        <taxon>Viridiplantae</taxon>
        <taxon>Streptophyta</taxon>
        <taxon>Embryophyta</taxon>
        <taxon>Tracheophyta</taxon>
        <taxon>Spermatophyta</taxon>
        <taxon>Magnoliopsida</taxon>
        <taxon>Liliopsida</taxon>
        <taxon>Arecaceae</taxon>
        <taxon>Arecoideae</taxon>
        <taxon>Cocoseae</taxon>
        <taxon>Elaeidinae</taxon>
        <taxon>Elaeis</taxon>
    </lineage>
</organism>
<dbReference type="GO" id="GO:0005992">
    <property type="term" value="P:trehalose biosynthetic process"/>
    <property type="evidence" value="ECO:0007669"/>
    <property type="project" value="UniProtKB-UniPathway"/>
</dbReference>
<comment type="catalytic activity">
    <reaction evidence="1 6">
        <text>alpha,alpha-trehalose 6-phosphate + H2O = alpha,alpha-trehalose + phosphate</text>
        <dbReference type="Rhea" id="RHEA:23420"/>
        <dbReference type="ChEBI" id="CHEBI:15377"/>
        <dbReference type="ChEBI" id="CHEBI:16551"/>
        <dbReference type="ChEBI" id="CHEBI:43474"/>
        <dbReference type="ChEBI" id="CHEBI:58429"/>
        <dbReference type="EC" id="3.1.3.12"/>
    </reaction>
</comment>
<dbReference type="GeneID" id="105041493"/>
<dbReference type="InterPro" id="IPR044651">
    <property type="entry name" value="OTSB-like"/>
</dbReference>
<keyword evidence="5 6" id="KW-0378">Hydrolase</keyword>
<comment type="function">
    <text evidence="6">Removes the phosphate from trehalose 6-phosphate to produce free trehalose.</text>
</comment>
<evidence type="ECO:0000256" key="2">
    <source>
        <dbReference type="ARBA" id="ARBA00001968"/>
    </source>
</evidence>
<evidence type="ECO:0000256" key="4">
    <source>
        <dbReference type="ARBA" id="ARBA00008770"/>
    </source>
</evidence>
<dbReference type="InParanoid" id="A0A6J0PGI6"/>
<dbReference type="GO" id="GO:0004805">
    <property type="term" value="F:trehalose-phosphatase activity"/>
    <property type="evidence" value="ECO:0007669"/>
    <property type="project" value="UniProtKB-EC"/>
</dbReference>
<dbReference type="UniPathway" id="UPA00299"/>
<evidence type="ECO:0000256" key="5">
    <source>
        <dbReference type="ARBA" id="ARBA00022801"/>
    </source>
</evidence>
<dbReference type="PANTHER" id="PTHR43768">
    <property type="entry name" value="TREHALOSE 6-PHOSPHATE PHOSPHATASE"/>
    <property type="match status" value="1"/>
</dbReference>
<dbReference type="InterPro" id="IPR003337">
    <property type="entry name" value="Trehalose_PPase"/>
</dbReference>
<dbReference type="InterPro" id="IPR023214">
    <property type="entry name" value="HAD_sf"/>
</dbReference>
<dbReference type="Proteomes" id="UP000504607">
    <property type="component" value="Chromosome 3"/>
</dbReference>
<comment type="pathway">
    <text evidence="3 6">Glycan biosynthesis; trehalose biosynthesis.</text>
</comment>